<evidence type="ECO:0000313" key="3">
    <source>
        <dbReference type="Proteomes" id="UP001266305"/>
    </source>
</evidence>
<accession>A0ABQ9VTM5</accession>
<evidence type="ECO:0000313" key="2">
    <source>
        <dbReference type="EMBL" id="KAK2112194.1"/>
    </source>
</evidence>
<organism evidence="2 3">
    <name type="scientific">Saguinus oedipus</name>
    <name type="common">Cotton-top tamarin</name>
    <name type="synonym">Oedipomidas oedipus</name>
    <dbReference type="NCBI Taxonomy" id="9490"/>
    <lineage>
        <taxon>Eukaryota</taxon>
        <taxon>Metazoa</taxon>
        <taxon>Chordata</taxon>
        <taxon>Craniata</taxon>
        <taxon>Vertebrata</taxon>
        <taxon>Euteleostomi</taxon>
        <taxon>Mammalia</taxon>
        <taxon>Eutheria</taxon>
        <taxon>Euarchontoglires</taxon>
        <taxon>Primates</taxon>
        <taxon>Haplorrhini</taxon>
        <taxon>Platyrrhini</taxon>
        <taxon>Cebidae</taxon>
        <taxon>Callitrichinae</taxon>
        <taxon>Saguinus</taxon>
    </lineage>
</organism>
<protein>
    <recommendedName>
        <fullName evidence="1">Dynein heavy chain tail domain-containing protein</fullName>
    </recommendedName>
</protein>
<name>A0ABQ9VTM5_SAGOE</name>
<comment type="caution">
    <text evidence="2">The sequence shown here is derived from an EMBL/GenBank/DDBJ whole genome shotgun (WGS) entry which is preliminary data.</text>
</comment>
<proteinExistence type="predicted"/>
<feature type="domain" description="Dynein heavy chain tail" evidence="1">
    <location>
        <begin position="60"/>
        <end position="114"/>
    </location>
</feature>
<evidence type="ECO:0000259" key="1">
    <source>
        <dbReference type="Pfam" id="PF08385"/>
    </source>
</evidence>
<reference evidence="2 3" key="1">
    <citation type="submission" date="2023-05" db="EMBL/GenBank/DDBJ databases">
        <title>B98-5 Cell Line De Novo Hybrid Assembly: An Optical Mapping Approach.</title>
        <authorList>
            <person name="Kananen K."/>
            <person name="Auerbach J.A."/>
            <person name="Kautto E."/>
            <person name="Blachly J.S."/>
        </authorList>
    </citation>
    <scope>NUCLEOTIDE SEQUENCE [LARGE SCALE GENOMIC DNA]</scope>
    <source>
        <strain evidence="2">B95-8</strain>
        <tissue evidence="2">Cell line</tissue>
    </source>
</reference>
<sequence length="159" mass="17187">MPAPSFLCIGWRSQELPALGGHASPRVPLACGQMLPGRGIMASTSAPVQGREGKSEGAPELYKTAIEFLKLEKIELGGVRGNLLGNLVTQIYDEVFELVKVFANCKYDPLDPGDSVGLRQGWMNWAPGEQNPPQCQLRGVVDVPEEWGGYQVIPTLGKP</sequence>
<dbReference type="EMBL" id="JASSZA010000005">
    <property type="protein sequence ID" value="KAK2112194.1"/>
    <property type="molecule type" value="Genomic_DNA"/>
</dbReference>
<dbReference type="Pfam" id="PF08385">
    <property type="entry name" value="DHC_N1"/>
    <property type="match status" value="1"/>
</dbReference>
<dbReference type="Proteomes" id="UP001266305">
    <property type="component" value="Unassembled WGS sequence"/>
</dbReference>
<dbReference type="InterPro" id="IPR013594">
    <property type="entry name" value="Dynein_heavy_tail"/>
</dbReference>
<keyword evidence="3" id="KW-1185">Reference proteome</keyword>
<gene>
    <name evidence="2" type="ORF">P7K49_011941</name>
</gene>